<dbReference type="Proteomes" id="UP000887572">
    <property type="component" value="Unplaced"/>
</dbReference>
<dbReference type="InterPro" id="IPR007373">
    <property type="entry name" value="Thiamin_PyroPKinase_B1-bd"/>
</dbReference>
<dbReference type="SUPFAM" id="SSF63862">
    <property type="entry name" value="Thiamin pyrophosphokinase, substrate-binding domain"/>
    <property type="match status" value="1"/>
</dbReference>
<accession>A0A914I2P6</accession>
<evidence type="ECO:0000313" key="2">
    <source>
        <dbReference type="Proteomes" id="UP000887572"/>
    </source>
</evidence>
<protein>
    <submittedName>
        <fullName evidence="3">Thiamin pyrophosphokinase thiamin-binding domain-containing protein</fullName>
    </submittedName>
</protein>
<dbReference type="AlphaFoldDB" id="A0A914I2P6"/>
<evidence type="ECO:0000313" key="3">
    <source>
        <dbReference type="WBParaSite" id="Gr19_v10_g6942.t1"/>
    </source>
</evidence>
<reference evidence="3" key="1">
    <citation type="submission" date="2022-11" db="UniProtKB">
        <authorList>
            <consortium name="WormBaseParasite"/>
        </authorList>
    </citation>
    <scope>IDENTIFICATION</scope>
</reference>
<dbReference type="Pfam" id="PF04265">
    <property type="entry name" value="TPK_B1_binding"/>
    <property type="match status" value="1"/>
</dbReference>
<sequence length="88" mass="9999">MICHLFNGETHVELDAEHITGTCGLFPLEQKPLRLITEGFQWNLNYEIGYGRTVSSSNCILCPEKVRIQSIGGAVVFTFELREPNRIF</sequence>
<organism evidence="2 3">
    <name type="scientific">Globodera rostochiensis</name>
    <name type="common">Golden nematode worm</name>
    <name type="synonym">Heterodera rostochiensis</name>
    <dbReference type="NCBI Taxonomy" id="31243"/>
    <lineage>
        <taxon>Eukaryota</taxon>
        <taxon>Metazoa</taxon>
        <taxon>Ecdysozoa</taxon>
        <taxon>Nematoda</taxon>
        <taxon>Chromadorea</taxon>
        <taxon>Rhabditida</taxon>
        <taxon>Tylenchina</taxon>
        <taxon>Tylenchomorpha</taxon>
        <taxon>Tylenchoidea</taxon>
        <taxon>Heteroderidae</taxon>
        <taxon>Heteroderinae</taxon>
        <taxon>Globodera</taxon>
    </lineage>
</organism>
<evidence type="ECO:0000259" key="1">
    <source>
        <dbReference type="Pfam" id="PF04265"/>
    </source>
</evidence>
<dbReference type="GO" id="GO:0009229">
    <property type="term" value="P:thiamine diphosphate biosynthetic process"/>
    <property type="evidence" value="ECO:0007669"/>
    <property type="project" value="InterPro"/>
</dbReference>
<keyword evidence="2" id="KW-1185">Reference proteome</keyword>
<feature type="domain" description="Thiamin pyrophosphokinase thiamin-binding" evidence="1">
    <location>
        <begin position="13"/>
        <end position="70"/>
    </location>
</feature>
<dbReference type="InterPro" id="IPR036371">
    <property type="entry name" value="TPK_B1-bd_sf"/>
</dbReference>
<proteinExistence type="predicted"/>
<name>A0A914I2P6_GLORO</name>
<dbReference type="Gene3D" id="2.60.120.320">
    <property type="entry name" value="Thiamin pyrophosphokinase, thiamin-binding domain"/>
    <property type="match status" value="1"/>
</dbReference>
<dbReference type="GO" id="GO:0030975">
    <property type="term" value="F:thiamine binding"/>
    <property type="evidence" value="ECO:0007669"/>
    <property type="project" value="InterPro"/>
</dbReference>
<dbReference type="WBParaSite" id="Gr19_v10_g6942.t1">
    <property type="protein sequence ID" value="Gr19_v10_g6942.t1"/>
    <property type="gene ID" value="Gr19_v10_g6942"/>
</dbReference>